<dbReference type="OrthoDB" id="1901798at2759"/>
<keyword evidence="4" id="KW-0418">Kinase</keyword>
<dbReference type="FunFam" id="1.10.510.10:FF:000051">
    <property type="entry name" value="Receptor-like serine/threonine-protein kinase ALE2"/>
    <property type="match status" value="1"/>
</dbReference>
<reference evidence="11" key="1">
    <citation type="submission" date="2023-05" db="EMBL/GenBank/DDBJ databases">
        <title>Genome and transcriptome analyses reveal genes involved in the formation of fine ridges on petal epidermal cells in Hibiscus trionum.</title>
        <authorList>
            <person name="Koshimizu S."/>
            <person name="Masuda S."/>
            <person name="Ishii T."/>
            <person name="Shirasu K."/>
            <person name="Hoshino A."/>
            <person name="Arita M."/>
        </authorList>
    </citation>
    <scope>NUCLEOTIDE SEQUENCE</scope>
    <source>
        <strain evidence="11">Hamamatsu line</strain>
    </source>
</reference>
<dbReference type="InterPro" id="IPR011009">
    <property type="entry name" value="Kinase-like_dom_sf"/>
</dbReference>
<dbReference type="CDD" id="cd14066">
    <property type="entry name" value="STKc_IRAK"/>
    <property type="match status" value="1"/>
</dbReference>
<comment type="caution">
    <text evidence="11">The sequence shown here is derived from an EMBL/GenBank/DDBJ whole genome shotgun (WGS) entry which is preliminary data.</text>
</comment>
<feature type="domain" description="Protein kinase" evidence="10">
    <location>
        <begin position="924"/>
        <end position="1200"/>
    </location>
</feature>
<name>A0A9W7I8D4_HIBTR</name>
<dbReference type="SUPFAM" id="SSF56112">
    <property type="entry name" value="Protein kinase-like (PK-like)"/>
    <property type="match status" value="1"/>
</dbReference>
<feature type="compositionally biased region" description="Polar residues" evidence="7">
    <location>
        <begin position="255"/>
        <end position="266"/>
    </location>
</feature>
<gene>
    <name evidence="11" type="ORF">HRI_002611800</name>
</gene>
<evidence type="ECO:0000259" key="10">
    <source>
        <dbReference type="PROSITE" id="PS50011"/>
    </source>
</evidence>
<feature type="compositionally biased region" description="Polar residues" evidence="7">
    <location>
        <begin position="514"/>
        <end position="537"/>
    </location>
</feature>
<feature type="compositionally biased region" description="Pro residues" evidence="7">
    <location>
        <begin position="412"/>
        <end position="424"/>
    </location>
</feature>
<feature type="compositionally biased region" description="Pro residues" evidence="7">
    <location>
        <begin position="191"/>
        <end position="200"/>
    </location>
</feature>
<feature type="region of interest" description="Disordered" evidence="7">
    <location>
        <begin position="1209"/>
        <end position="1236"/>
    </location>
</feature>
<feature type="compositionally biased region" description="Pro residues" evidence="7">
    <location>
        <begin position="120"/>
        <end position="138"/>
    </location>
</feature>
<dbReference type="PROSITE" id="PS00108">
    <property type="entry name" value="PROTEIN_KINASE_ST"/>
    <property type="match status" value="1"/>
</dbReference>
<evidence type="ECO:0000256" key="8">
    <source>
        <dbReference type="SAM" id="Phobius"/>
    </source>
</evidence>
<dbReference type="GO" id="GO:0004674">
    <property type="term" value="F:protein serine/threonine kinase activity"/>
    <property type="evidence" value="ECO:0007669"/>
    <property type="project" value="UniProtKB-KW"/>
</dbReference>
<dbReference type="FunFam" id="3.30.200.20:FF:000146">
    <property type="entry name" value="receptor-like serine/threonine-protein kinase ALE2"/>
    <property type="match status" value="1"/>
</dbReference>
<dbReference type="InterPro" id="IPR057597">
    <property type="entry name" value="ALE2_N"/>
</dbReference>
<keyword evidence="8" id="KW-0812">Transmembrane</keyword>
<dbReference type="Pfam" id="PF07714">
    <property type="entry name" value="PK_Tyr_Ser-Thr"/>
    <property type="match status" value="1"/>
</dbReference>
<feature type="compositionally biased region" description="Polar residues" evidence="7">
    <location>
        <begin position="344"/>
        <end position="357"/>
    </location>
</feature>
<proteinExistence type="predicted"/>
<dbReference type="PROSITE" id="PS00107">
    <property type="entry name" value="PROTEIN_KINASE_ATP"/>
    <property type="match status" value="1"/>
</dbReference>
<dbReference type="Proteomes" id="UP001165190">
    <property type="component" value="Unassembled WGS sequence"/>
</dbReference>
<feature type="compositionally biased region" description="Low complexity" evidence="7">
    <location>
        <begin position="220"/>
        <end position="237"/>
    </location>
</feature>
<dbReference type="InterPro" id="IPR008271">
    <property type="entry name" value="Ser/Thr_kinase_AS"/>
</dbReference>
<dbReference type="PANTHER" id="PTHR47989:SF9">
    <property type="entry name" value="PROTEIN KINASE SUPERFAMILY PROTEIN"/>
    <property type="match status" value="1"/>
</dbReference>
<keyword evidence="12" id="KW-1185">Reference proteome</keyword>
<feature type="chain" id="PRO_5040877417" description="Protein kinase domain-containing protein" evidence="9">
    <location>
        <begin position="21"/>
        <end position="1323"/>
    </location>
</feature>
<protein>
    <recommendedName>
        <fullName evidence="10">Protein kinase domain-containing protein</fullName>
    </recommendedName>
</protein>
<evidence type="ECO:0000256" key="3">
    <source>
        <dbReference type="ARBA" id="ARBA00022741"/>
    </source>
</evidence>
<evidence type="ECO:0000256" key="7">
    <source>
        <dbReference type="SAM" id="MobiDB-lite"/>
    </source>
</evidence>
<evidence type="ECO:0000256" key="5">
    <source>
        <dbReference type="ARBA" id="ARBA00022840"/>
    </source>
</evidence>
<keyword evidence="1" id="KW-0723">Serine/threonine-protein kinase</keyword>
<dbReference type="EMBL" id="BSYR01000022">
    <property type="protein sequence ID" value="GMI89425.1"/>
    <property type="molecule type" value="Genomic_DNA"/>
</dbReference>
<evidence type="ECO:0000313" key="12">
    <source>
        <dbReference type="Proteomes" id="UP001165190"/>
    </source>
</evidence>
<feature type="compositionally biased region" description="Polar residues" evidence="7">
    <location>
        <begin position="370"/>
        <end position="385"/>
    </location>
</feature>
<dbReference type="InterPro" id="IPR001245">
    <property type="entry name" value="Ser-Thr/Tyr_kinase_cat_dom"/>
</dbReference>
<feature type="compositionally biased region" description="Pro residues" evidence="7">
    <location>
        <begin position="388"/>
        <end position="404"/>
    </location>
</feature>
<dbReference type="Gene3D" id="3.30.200.20">
    <property type="entry name" value="Phosphorylase Kinase, domain 1"/>
    <property type="match status" value="1"/>
</dbReference>
<dbReference type="InterPro" id="IPR000719">
    <property type="entry name" value="Prot_kinase_dom"/>
</dbReference>
<sequence length="1323" mass="141312">MGMLMPLILQLARLCIIGFALVVHGSSGLNASPSPTEFSSFPPTEGIPGAAKQRSFIPSMSPQPKESDLRSPPALPPLMPAAVPEMNKGDVHSSLPINSMEPTPQHTASPPFPIKEHLPPLVPSTPVELPPSPPPPPMQNTASPPFPIEKHIPSLAPSTPVVLPPPTQNTAPPPFPIEEHLPSLAPSTPLVLPPSPPPPLVQVHAPLKSPTAPREKEPVSKSPVSVPDAPAPVAFPSRTLPRNSPDILPLPAFVPSQNSPETSPVIHQTPVAPPLRNSPQNPPAINSSRSSAFPPTDNERSSSNNKAPVLEPSAPAPVAPRLRNSPQSSPPLQPIRPRVLAPTPSANQENSSNSSTPDIEPIAPAPVATPSRNSPQNHTPIHSQGPTALPPRAPIPKPPVPVASPPRNVEMTPPPVRPVVPPSISPVSVKSPPGESPRSSPTVHQKVPVGNPSPLPDRDISPVSNPPSSNDGTPVMSPSNETHKPVPPVNHTLKNGSSPAISPPAPIARRKHSSSLVPSLAPSNEGHNSSAFSPSTSFRKHQHKRNERTSSAPPSSDPISPPSKQQGPVSSPPGRKRRHYAPPPLNYVSPSRSFVPPPRSTVSSIPSPSPVTTSRQTKKPHVSPKVSPSVSPSRSPKVASPPPPLPRVMSFPPPPPNEDCLTTICTDPYTNTPPGSPCGCVLPMQVGLRLSVALYTFFPLVSELAGEIAAGVFMKQSQVRIMGANAASEQPEKTLVLIDLVPLGEKFDNTTAFITYHRFWHKQVAIRTSLFGDYEVLYVRYLGLPPSPPLPPDAGMIDGGPYPGNDNNARAIKPLGVDVHGKQQKNVLSGGVIAIIVLSILVVVVLCSAFAWVLLFKHRDQASQRATTPQHPLTSHAKPSGSAGSMVGSGLSSISLSFGSSIAPYTGSAKTFTASEIERATDNFDDSRILGEGGFGRVYSGVLEDGTKVAVKVLKRDDQQGGREFLAEVEMLSRLHHRNLVKLIGICTEERNRCLVYELIPNGSVESHLHGVDKESAPLDWDARIKIALGAARGLAYLHEDSSPRVIHRDFKSSNILLEHDFTPKVSDFGLARTAMDEEGRHISTRVMGTFGYVAPEYAMTGHLLVKSDVYSYGVVLLELLTGRKPIDMTQTPGRENLVAWARPLLATREGLETIIDPSLGSDVPFESVAKVVAIASMCVQPEVSHRPFMGEVVQALKLVCNECDEAKEVGGSRGSSQDDLSIDMDGKVGSGSGRLSEPLQSHYTIPNYDASALDTERGLSVSDLFSSSTRFGRQSSESFRRHCSSGPLRTGRGSRFWQNMQRLSRGSISEHGVMMRFWSGSH</sequence>
<feature type="region of interest" description="Disordered" evidence="7">
    <location>
        <begin position="31"/>
        <end position="654"/>
    </location>
</feature>
<dbReference type="GO" id="GO:0005524">
    <property type="term" value="F:ATP binding"/>
    <property type="evidence" value="ECO:0007669"/>
    <property type="project" value="UniProtKB-UniRule"/>
</dbReference>
<keyword evidence="9" id="KW-0732">Signal</keyword>
<feature type="compositionally biased region" description="Pro residues" evidence="7">
    <location>
        <begin position="639"/>
        <end position="654"/>
    </location>
</feature>
<feature type="compositionally biased region" description="Low complexity" evidence="7">
    <location>
        <begin position="32"/>
        <end position="44"/>
    </location>
</feature>
<feature type="compositionally biased region" description="Pro residues" evidence="7">
    <location>
        <begin position="162"/>
        <end position="176"/>
    </location>
</feature>
<feature type="region of interest" description="Disordered" evidence="7">
    <location>
        <begin position="865"/>
        <end position="884"/>
    </location>
</feature>
<keyword evidence="8" id="KW-0472">Membrane</keyword>
<dbReference type="PROSITE" id="PS50011">
    <property type="entry name" value="PROTEIN_KINASE_DOM"/>
    <property type="match status" value="1"/>
</dbReference>
<dbReference type="InterPro" id="IPR017441">
    <property type="entry name" value="Protein_kinase_ATP_BS"/>
</dbReference>
<accession>A0A9W7I8D4</accession>
<feature type="compositionally biased region" description="Polar residues" evidence="7">
    <location>
        <begin position="95"/>
        <end position="108"/>
    </location>
</feature>
<dbReference type="PANTHER" id="PTHR47989">
    <property type="entry name" value="OS01G0750732 PROTEIN"/>
    <property type="match status" value="1"/>
</dbReference>
<feature type="binding site" evidence="6">
    <location>
        <position position="952"/>
    </location>
    <ligand>
        <name>ATP</name>
        <dbReference type="ChEBI" id="CHEBI:30616"/>
    </ligand>
</feature>
<evidence type="ECO:0000256" key="6">
    <source>
        <dbReference type="PROSITE-ProRule" id="PRU10141"/>
    </source>
</evidence>
<evidence type="ECO:0000256" key="9">
    <source>
        <dbReference type="SAM" id="SignalP"/>
    </source>
</evidence>
<dbReference type="Gene3D" id="1.10.510.10">
    <property type="entry name" value="Transferase(Phosphotransferase) domain 1"/>
    <property type="match status" value="1"/>
</dbReference>
<feature type="compositionally biased region" description="Low complexity" evidence="7">
    <location>
        <begin position="588"/>
        <end position="614"/>
    </location>
</feature>
<keyword evidence="5 6" id="KW-0067">ATP-binding</keyword>
<evidence type="ECO:0000256" key="1">
    <source>
        <dbReference type="ARBA" id="ARBA00022527"/>
    </source>
</evidence>
<feature type="signal peptide" evidence="9">
    <location>
        <begin position="1"/>
        <end position="20"/>
    </location>
</feature>
<evidence type="ECO:0000313" key="11">
    <source>
        <dbReference type="EMBL" id="GMI89425.1"/>
    </source>
</evidence>
<keyword evidence="2" id="KW-0808">Transferase</keyword>
<feature type="compositionally biased region" description="Polar residues" evidence="7">
    <location>
        <begin position="277"/>
        <end position="293"/>
    </location>
</feature>
<dbReference type="Pfam" id="PF23180">
    <property type="entry name" value="ALE2_N"/>
    <property type="match status" value="1"/>
</dbReference>
<organism evidence="11 12">
    <name type="scientific">Hibiscus trionum</name>
    <name type="common">Flower of an hour</name>
    <dbReference type="NCBI Taxonomy" id="183268"/>
    <lineage>
        <taxon>Eukaryota</taxon>
        <taxon>Viridiplantae</taxon>
        <taxon>Streptophyta</taxon>
        <taxon>Embryophyta</taxon>
        <taxon>Tracheophyta</taxon>
        <taxon>Spermatophyta</taxon>
        <taxon>Magnoliopsida</taxon>
        <taxon>eudicotyledons</taxon>
        <taxon>Gunneridae</taxon>
        <taxon>Pentapetalae</taxon>
        <taxon>rosids</taxon>
        <taxon>malvids</taxon>
        <taxon>Malvales</taxon>
        <taxon>Malvaceae</taxon>
        <taxon>Malvoideae</taxon>
        <taxon>Hibiscus</taxon>
    </lineage>
</organism>
<keyword evidence="3 6" id="KW-0547">Nucleotide-binding</keyword>
<evidence type="ECO:0000256" key="4">
    <source>
        <dbReference type="ARBA" id="ARBA00022777"/>
    </source>
</evidence>
<feature type="compositionally biased region" description="Low complexity" evidence="7">
    <location>
        <begin position="623"/>
        <end position="638"/>
    </location>
</feature>
<evidence type="ECO:0000256" key="2">
    <source>
        <dbReference type="ARBA" id="ARBA00022679"/>
    </source>
</evidence>
<feature type="compositionally biased region" description="Polar residues" evidence="7">
    <location>
        <begin position="462"/>
        <end position="480"/>
    </location>
</feature>
<keyword evidence="8" id="KW-1133">Transmembrane helix</keyword>
<feature type="transmembrane region" description="Helical" evidence="8">
    <location>
        <begin position="832"/>
        <end position="855"/>
    </location>
</feature>